<feature type="transmembrane region" description="Helical" evidence="1">
    <location>
        <begin position="12"/>
        <end position="30"/>
    </location>
</feature>
<sequence>MSDNNEHKPEGKSAIIAVYAFLILSTVFCFVPVTAVFTTGLLMLPLCLFAAWLLRFGKSPDSLIYNHMIYISSTIWMYSLLFSVTSSIAGFMIFRWADNSILNEALNAMMSGQGYSREELYDLLLDYARANLGLMVSAAIVCVVPVIGYIAYRLSRGLNRALKGYRLQKPQSWF</sequence>
<dbReference type="EMBL" id="CP066681">
    <property type="protein sequence ID" value="QQG36170.1"/>
    <property type="molecule type" value="Genomic_DNA"/>
</dbReference>
<evidence type="ECO:0000313" key="3">
    <source>
        <dbReference type="Proteomes" id="UP000595362"/>
    </source>
</evidence>
<dbReference type="Proteomes" id="UP000595362">
    <property type="component" value="Chromosome"/>
</dbReference>
<gene>
    <name evidence="2" type="ORF">HYS17_11890</name>
</gene>
<proteinExistence type="predicted"/>
<feature type="transmembrane region" description="Helical" evidence="1">
    <location>
        <begin position="132"/>
        <end position="152"/>
    </location>
</feature>
<evidence type="ECO:0008006" key="4">
    <source>
        <dbReference type="Google" id="ProtNLM"/>
    </source>
</evidence>
<organism evidence="2 3">
    <name type="scientific">Micavibrio aeruginosavorus</name>
    <dbReference type="NCBI Taxonomy" id="349221"/>
    <lineage>
        <taxon>Bacteria</taxon>
        <taxon>Pseudomonadati</taxon>
        <taxon>Bdellovibrionota</taxon>
        <taxon>Bdellovibrionia</taxon>
        <taxon>Bdellovibrionales</taxon>
        <taxon>Pseudobdellovibrionaceae</taxon>
        <taxon>Micavibrio</taxon>
    </lineage>
</organism>
<evidence type="ECO:0000313" key="2">
    <source>
        <dbReference type="EMBL" id="QQG36170.1"/>
    </source>
</evidence>
<reference evidence="2 3" key="1">
    <citation type="submission" date="2020-07" db="EMBL/GenBank/DDBJ databases">
        <title>Huge and variable diversity of episymbiotic CPR bacteria and DPANN archaea in groundwater ecosystems.</title>
        <authorList>
            <person name="He C.Y."/>
            <person name="Keren R."/>
            <person name="Whittaker M."/>
            <person name="Farag I.F."/>
            <person name="Doudna J."/>
            <person name="Cate J.H.D."/>
            <person name="Banfield J.F."/>
        </authorList>
    </citation>
    <scope>NUCLEOTIDE SEQUENCE [LARGE SCALE GENOMIC DNA]</scope>
    <source>
        <strain evidence="2">NC_groundwater_70_Ag_B-0.1um_54_66</strain>
    </source>
</reference>
<keyword evidence="1" id="KW-0812">Transmembrane</keyword>
<dbReference type="AlphaFoldDB" id="A0A7T5R244"/>
<accession>A0A7T5R244</accession>
<feature type="transmembrane region" description="Helical" evidence="1">
    <location>
        <begin position="36"/>
        <end position="54"/>
    </location>
</feature>
<name>A0A7T5R244_9BACT</name>
<keyword evidence="1" id="KW-0472">Membrane</keyword>
<evidence type="ECO:0000256" key="1">
    <source>
        <dbReference type="SAM" id="Phobius"/>
    </source>
</evidence>
<feature type="transmembrane region" description="Helical" evidence="1">
    <location>
        <begin position="75"/>
        <end position="97"/>
    </location>
</feature>
<protein>
    <recommendedName>
        <fullName evidence="4">DUF4199 domain-containing protein</fullName>
    </recommendedName>
</protein>
<keyword evidence="1" id="KW-1133">Transmembrane helix</keyword>